<evidence type="ECO:0000256" key="3">
    <source>
        <dbReference type="ARBA" id="ARBA00022839"/>
    </source>
</evidence>
<evidence type="ECO:0000313" key="6">
    <source>
        <dbReference type="EMBL" id="CAB4638918.1"/>
    </source>
</evidence>
<accession>A0A6J6JR65</accession>
<protein>
    <submittedName>
        <fullName evidence="6">Unannotated protein</fullName>
    </submittedName>
</protein>
<keyword evidence="3" id="KW-0269">Exonuclease</keyword>
<dbReference type="EMBL" id="CAEZVY010000029">
    <property type="protein sequence ID" value="CAB4638918.1"/>
    <property type="molecule type" value="Genomic_DNA"/>
</dbReference>
<dbReference type="InterPro" id="IPR012337">
    <property type="entry name" value="RNaseH-like_sf"/>
</dbReference>
<dbReference type="InterPro" id="IPR013520">
    <property type="entry name" value="Ribonucl_H"/>
</dbReference>
<dbReference type="PANTHER" id="PTHR30231">
    <property type="entry name" value="DNA POLYMERASE III SUBUNIT EPSILON"/>
    <property type="match status" value="1"/>
</dbReference>
<dbReference type="PANTHER" id="PTHR30231:SF4">
    <property type="entry name" value="PROTEIN NEN2"/>
    <property type="match status" value="1"/>
</dbReference>
<keyword evidence="2" id="KW-0378">Hydrolase</keyword>
<dbReference type="CDD" id="cd06127">
    <property type="entry name" value="DEDDh"/>
    <property type="match status" value="1"/>
</dbReference>
<dbReference type="GO" id="GO:0008408">
    <property type="term" value="F:3'-5' exonuclease activity"/>
    <property type="evidence" value="ECO:0007669"/>
    <property type="project" value="TreeGrafter"/>
</dbReference>
<dbReference type="NCBIfam" id="NF005927">
    <property type="entry name" value="PRK07942.1"/>
    <property type="match status" value="1"/>
</dbReference>
<dbReference type="SUPFAM" id="SSF53098">
    <property type="entry name" value="Ribonuclease H-like"/>
    <property type="match status" value="1"/>
</dbReference>
<proteinExistence type="predicted"/>
<feature type="domain" description="Exonuclease" evidence="4">
    <location>
        <begin position="7"/>
        <end position="183"/>
    </location>
</feature>
<reference evidence="6" key="1">
    <citation type="submission" date="2020-05" db="EMBL/GenBank/DDBJ databases">
        <authorList>
            <person name="Chiriac C."/>
            <person name="Salcher M."/>
            <person name="Ghai R."/>
            <person name="Kavagutti S V."/>
        </authorList>
    </citation>
    <scope>NUCLEOTIDE SEQUENCE</scope>
</reference>
<sequence length="229" mass="25221">MGHWSDTLVVFDTETTGLDTRHARIVTAYVGVIGSQGETVEAHSWLADPGVVIPDQATAVHGITTEVAQRDGRPAGEVVNEIRSALEVYLAQGLPIVAYNASYDFSILHHESVRHGCEPLIDPRPIIDPLVIDRKVDTYRKGKRTLQMAAAHYLVRLEDSHTADADAIAAGRVAQAILRAHDAQLEGDAQWLHDQQVIWSREWAENYQSFRRNQGDAGFVATGAWPVKA</sequence>
<dbReference type="InterPro" id="IPR036397">
    <property type="entry name" value="RNaseH_sf"/>
</dbReference>
<dbReference type="GO" id="GO:0005829">
    <property type="term" value="C:cytosol"/>
    <property type="evidence" value="ECO:0007669"/>
    <property type="project" value="TreeGrafter"/>
</dbReference>
<dbReference type="Gene3D" id="3.30.420.10">
    <property type="entry name" value="Ribonuclease H-like superfamily/Ribonuclease H"/>
    <property type="match status" value="1"/>
</dbReference>
<evidence type="ECO:0000256" key="1">
    <source>
        <dbReference type="ARBA" id="ARBA00022722"/>
    </source>
</evidence>
<dbReference type="SMART" id="SM00479">
    <property type="entry name" value="EXOIII"/>
    <property type="match status" value="1"/>
</dbReference>
<organism evidence="6">
    <name type="scientific">freshwater metagenome</name>
    <dbReference type="NCBI Taxonomy" id="449393"/>
    <lineage>
        <taxon>unclassified sequences</taxon>
        <taxon>metagenomes</taxon>
        <taxon>ecological metagenomes</taxon>
    </lineage>
</organism>
<dbReference type="Pfam" id="PF00929">
    <property type="entry name" value="RNase_T"/>
    <property type="match status" value="1"/>
</dbReference>
<name>A0A6J6JR65_9ZZZZ</name>
<gene>
    <name evidence="5" type="ORF">UFOPK1684_00072</name>
    <name evidence="6" type="ORF">UFOPK2158_00402</name>
</gene>
<dbReference type="GO" id="GO:0003676">
    <property type="term" value="F:nucleic acid binding"/>
    <property type="evidence" value="ECO:0007669"/>
    <property type="project" value="InterPro"/>
</dbReference>
<dbReference type="EMBL" id="CAEZTM010000002">
    <property type="protein sequence ID" value="CAB4560766.1"/>
    <property type="molecule type" value="Genomic_DNA"/>
</dbReference>
<evidence type="ECO:0000256" key="2">
    <source>
        <dbReference type="ARBA" id="ARBA00022801"/>
    </source>
</evidence>
<evidence type="ECO:0000259" key="4">
    <source>
        <dbReference type="SMART" id="SM00479"/>
    </source>
</evidence>
<dbReference type="AlphaFoldDB" id="A0A6J6JR65"/>
<keyword evidence="1" id="KW-0540">Nuclease</keyword>
<evidence type="ECO:0000313" key="5">
    <source>
        <dbReference type="EMBL" id="CAB4560766.1"/>
    </source>
</evidence>